<dbReference type="EMBL" id="CYZI01000049">
    <property type="protein sequence ID" value="CUP40356.1"/>
    <property type="molecule type" value="Genomic_DNA"/>
</dbReference>
<keyword evidence="1" id="KW-0812">Transmembrane</keyword>
<dbReference type="AlphaFoldDB" id="A0A174MXZ8"/>
<feature type="transmembrane region" description="Helical" evidence="1">
    <location>
        <begin position="99"/>
        <end position="119"/>
    </location>
</feature>
<gene>
    <name evidence="3" type="ORF">EH214_03679</name>
    <name evidence="2" type="ORF">ERS852457_04030</name>
</gene>
<proteinExistence type="predicted"/>
<evidence type="ECO:0000313" key="4">
    <source>
        <dbReference type="Proteomes" id="UP000095333"/>
    </source>
</evidence>
<sequence length="172" mass="20360">MRITTRLIIHCILPMDGIDGEGRIERMSPKGIKKKPSKSFNQDFPTAFYYNYQRVISIIVTSIIYIKIVGKCNCIYSMIQCLMHEHTTHAQSILCFDIMYLQVCSFYYVASLLYINYIAKLRILLRINKFLYIKMKSHTLKYQYFIYFQYPTACYTQHQNRDIISLNATSII</sequence>
<evidence type="ECO:0000256" key="1">
    <source>
        <dbReference type="SAM" id="Phobius"/>
    </source>
</evidence>
<reference evidence="2 4" key="1">
    <citation type="submission" date="2015-09" db="EMBL/GenBank/DDBJ databases">
        <authorList>
            <consortium name="Pathogen Informatics"/>
        </authorList>
    </citation>
    <scope>NUCLEOTIDE SEQUENCE [LARGE SCALE GENOMIC DNA]</scope>
    <source>
        <strain evidence="2 4">2789STDY5834842</strain>
    </source>
</reference>
<evidence type="ECO:0000313" key="3">
    <source>
        <dbReference type="EMBL" id="TSE47118.1"/>
    </source>
</evidence>
<protein>
    <submittedName>
        <fullName evidence="2">Uncharacterized protein</fullName>
    </submittedName>
</protein>
<name>A0A174MXZ8_PHOVU</name>
<keyword evidence="1" id="KW-0472">Membrane</keyword>
<dbReference type="Proteomes" id="UP000095333">
    <property type="component" value="Unassembled WGS sequence"/>
</dbReference>
<dbReference type="Proteomes" id="UP000408523">
    <property type="component" value="Unassembled WGS sequence"/>
</dbReference>
<reference evidence="3 5" key="2">
    <citation type="journal article" date="2019" name="Nat. Commun.">
        <title>Gram positive-like bacteriocins with broad spectrum anti-Bacteroidales activity encoded on mobile elements of the human gut microbiota.</title>
        <authorList>
            <person name="Bechon N."/>
            <person name="Coyne M.J.Jr."/>
            <person name="Laclare-Mceneany V."/>
            <person name="Chatzidaki-Livanis M."/>
            <person name="Ghigo J.-M."/>
            <person name="Comstock L.E."/>
        </authorList>
    </citation>
    <scope>NUCLEOTIDE SEQUENCE [LARGE SCALE GENOMIC DNA]</scope>
    <source>
        <strain evidence="3 5">CL01T12C17</strain>
    </source>
</reference>
<evidence type="ECO:0000313" key="2">
    <source>
        <dbReference type="EMBL" id="CUP40356.1"/>
    </source>
</evidence>
<dbReference type="EMBL" id="RWHZ01000066">
    <property type="protein sequence ID" value="TSE47118.1"/>
    <property type="molecule type" value="Genomic_DNA"/>
</dbReference>
<keyword evidence="1" id="KW-1133">Transmembrane helix</keyword>
<organism evidence="2 4">
    <name type="scientific">Phocaeicola vulgatus</name>
    <name type="common">Bacteroides vulgatus</name>
    <dbReference type="NCBI Taxonomy" id="821"/>
    <lineage>
        <taxon>Bacteria</taxon>
        <taxon>Pseudomonadati</taxon>
        <taxon>Bacteroidota</taxon>
        <taxon>Bacteroidia</taxon>
        <taxon>Bacteroidales</taxon>
        <taxon>Bacteroidaceae</taxon>
        <taxon>Phocaeicola</taxon>
    </lineage>
</organism>
<accession>A0A174MXZ8</accession>
<feature type="transmembrane region" description="Helical" evidence="1">
    <location>
        <begin position="55"/>
        <end position="79"/>
    </location>
</feature>
<evidence type="ECO:0000313" key="5">
    <source>
        <dbReference type="Proteomes" id="UP000408523"/>
    </source>
</evidence>